<feature type="region of interest" description="Disordered" evidence="1">
    <location>
        <begin position="333"/>
        <end position="359"/>
    </location>
</feature>
<comment type="caution">
    <text evidence="3">The sequence shown here is derived from an EMBL/GenBank/DDBJ whole genome shotgun (WGS) entry which is preliminary data.</text>
</comment>
<gene>
    <name evidence="3" type="ORF">C1SCF055_LOCUS15430</name>
</gene>
<proteinExistence type="predicted"/>
<evidence type="ECO:0008006" key="6">
    <source>
        <dbReference type="Google" id="ProtNLM"/>
    </source>
</evidence>
<dbReference type="Gene3D" id="2.60.120.260">
    <property type="entry name" value="Galactose-binding domain-like"/>
    <property type="match status" value="1"/>
</dbReference>
<dbReference type="EMBL" id="CAMXCT030001244">
    <property type="protein sequence ID" value="CAL4775538.1"/>
    <property type="molecule type" value="Genomic_DNA"/>
</dbReference>
<accession>A0A9P1CDD4</accession>
<dbReference type="EMBL" id="CAMXCT020001244">
    <property type="protein sequence ID" value="CAL1141601.1"/>
    <property type="molecule type" value="Genomic_DNA"/>
</dbReference>
<keyword evidence="2" id="KW-0732">Signal</keyword>
<dbReference type="EMBL" id="CAMXCT010001244">
    <property type="protein sequence ID" value="CAI3988226.1"/>
    <property type="molecule type" value="Genomic_DNA"/>
</dbReference>
<feature type="signal peptide" evidence="2">
    <location>
        <begin position="1"/>
        <end position="26"/>
    </location>
</feature>
<dbReference type="Proteomes" id="UP001152797">
    <property type="component" value="Unassembled WGS sequence"/>
</dbReference>
<protein>
    <recommendedName>
        <fullName evidence="6">P/Homo B domain-containing protein</fullName>
    </recommendedName>
</protein>
<reference evidence="4" key="2">
    <citation type="submission" date="2024-04" db="EMBL/GenBank/DDBJ databases">
        <authorList>
            <person name="Chen Y."/>
            <person name="Shah S."/>
            <person name="Dougan E. K."/>
            <person name="Thang M."/>
            <person name="Chan C."/>
        </authorList>
    </citation>
    <scope>NUCLEOTIDE SEQUENCE [LARGE SCALE GENOMIC DNA]</scope>
</reference>
<dbReference type="AlphaFoldDB" id="A0A9P1CDD4"/>
<evidence type="ECO:0000313" key="5">
    <source>
        <dbReference type="Proteomes" id="UP001152797"/>
    </source>
</evidence>
<feature type="chain" id="PRO_5043270343" description="P/Homo B domain-containing protein" evidence="2">
    <location>
        <begin position="27"/>
        <end position="510"/>
    </location>
</feature>
<evidence type="ECO:0000313" key="4">
    <source>
        <dbReference type="EMBL" id="CAL1141601.1"/>
    </source>
</evidence>
<reference evidence="3" key="1">
    <citation type="submission" date="2022-10" db="EMBL/GenBank/DDBJ databases">
        <authorList>
            <person name="Chen Y."/>
            <person name="Dougan E. K."/>
            <person name="Chan C."/>
            <person name="Rhodes N."/>
            <person name="Thang M."/>
        </authorList>
    </citation>
    <scope>NUCLEOTIDE SEQUENCE</scope>
</reference>
<evidence type="ECO:0000256" key="2">
    <source>
        <dbReference type="SAM" id="SignalP"/>
    </source>
</evidence>
<evidence type="ECO:0000313" key="3">
    <source>
        <dbReference type="EMBL" id="CAI3988226.1"/>
    </source>
</evidence>
<organism evidence="3">
    <name type="scientific">Cladocopium goreaui</name>
    <dbReference type="NCBI Taxonomy" id="2562237"/>
    <lineage>
        <taxon>Eukaryota</taxon>
        <taxon>Sar</taxon>
        <taxon>Alveolata</taxon>
        <taxon>Dinophyceae</taxon>
        <taxon>Suessiales</taxon>
        <taxon>Symbiodiniaceae</taxon>
        <taxon>Cladocopium</taxon>
    </lineage>
</organism>
<evidence type="ECO:0000256" key="1">
    <source>
        <dbReference type="SAM" id="MobiDB-lite"/>
    </source>
</evidence>
<sequence length="510" mass="53550">MQLPWVSSFYASFYFYVFLFVADAVASKVPVTEEETAGLLQLQPVEPLEALEAPVAQTFYGPAAAPGQFWYPPFLPPQTQFAQLSPSWENRRGDRETWTAGPYGQSEMKLHRFAGGGDLSHGDHPLTGPLLTRPAPVPAPAMVPAMVPAVPAVPAVPDSPSSPTIATAPAVPVAAPAVPSVLSSGLRTERQERFAGGGSTGTAGTTSTAAGSAAGSAAGAATARVDPREVFANGAARFAGGGADGGLHGLHTLSPNGFAGGSSRGASDGSGSLGVFPGALPGESGGSVPMFGAGSALPGSRKTWEPLPPKTLWSDPLQGTWRDQHVFASGMETKPKAENTAGNTAGNTPSGKTPDDDETYSVDCGTTVFQPKDWHFTFRPPNTGDFNIPIAVHQSPHQKSYQIARMEVSVNADLDNWQPFQLRLIAPSRTSILLKESGTSECADLRCEFTELNSCHSCTRPKEQLSAFVGESALGTWMVAFEDKEGRKRTGLMAWAALKITWSCEPPIAS</sequence>
<feature type="compositionally biased region" description="Polar residues" evidence="1">
    <location>
        <begin position="340"/>
        <end position="351"/>
    </location>
</feature>
<name>A0A9P1CDD4_9DINO</name>
<keyword evidence="5" id="KW-1185">Reference proteome</keyword>